<feature type="region of interest" description="Disordered" evidence="6">
    <location>
        <begin position="197"/>
        <end position="216"/>
    </location>
</feature>
<evidence type="ECO:0000256" key="5">
    <source>
        <dbReference type="ARBA" id="ARBA00023136"/>
    </source>
</evidence>
<dbReference type="InterPro" id="IPR000620">
    <property type="entry name" value="EamA_dom"/>
</dbReference>
<accession>F8CCV4</accession>
<name>F8CCV4_MYXFH</name>
<comment type="similarity">
    <text evidence="2">Belongs to the EamA transporter family.</text>
</comment>
<proteinExistence type="inferred from homology"/>
<evidence type="ECO:0000259" key="8">
    <source>
        <dbReference type="Pfam" id="PF00892"/>
    </source>
</evidence>
<dbReference type="PANTHER" id="PTHR32322:SF2">
    <property type="entry name" value="EAMA DOMAIN-CONTAINING PROTEIN"/>
    <property type="match status" value="1"/>
</dbReference>
<dbReference type="HOGENOM" id="CLU_905608_0_0_7"/>
<comment type="subcellular location">
    <subcellularLocation>
        <location evidence="1">Membrane</location>
        <topology evidence="1">Multi-pass membrane protein</topology>
    </subcellularLocation>
</comment>
<evidence type="ECO:0000256" key="6">
    <source>
        <dbReference type="SAM" id="MobiDB-lite"/>
    </source>
</evidence>
<dbReference type="InterPro" id="IPR037185">
    <property type="entry name" value="EmrE-like"/>
</dbReference>
<feature type="region of interest" description="Disordered" evidence="6">
    <location>
        <begin position="287"/>
        <end position="307"/>
    </location>
</feature>
<protein>
    <recommendedName>
        <fullName evidence="8">EamA domain-containing protein</fullName>
    </recommendedName>
</protein>
<dbReference type="GO" id="GO:0016020">
    <property type="term" value="C:membrane"/>
    <property type="evidence" value="ECO:0007669"/>
    <property type="project" value="UniProtKB-SubCell"/>
</dbReference>
<evidence type="ECO:0000256" key="7">
    <source>
        <dbReference type="SAM" id="Phobius"/>
    </source>
</evidence>
<evidence type="ECO:0000256" key="2">
    <source>
        <dbReference type="ARBA" id="ARBA00007362"/>
    </source>
</evidence>
<evidence type="ECO:0000313" key="9">
    <source>
        <dbReference type="EMBL" id="AEI63461.1"/>
    </source>
</evidence>
<keyword evidence="4 7" id="KW-1133">Transmembrane helix</keyword>
<feature type="transmembrane region" description="Helical" evidence="7">
    <location>
        <begin position="44"/>
        <end position="65"/>
    </location>
</feature>
<organism evidence="9 10">
    <name type="scientific">Myxococcus fulvus (strain ATCC BAA-855 / HW-1)</name>
    <dbReference type="NCBI Taxonomy" id="483219"/>
    <lineage>
        <taxon>Bacteria</taxon>
        <taxon>Pseudomonadati</taxon>
        <taxon>Myxococcota</taxon>
        <taxon>Myxococcia</taxon>
        <taxon>Myxococcales</taxon>
        <taxon>Cystobacterineae</taxon>
        <taxon>Myxococcaceae</taxon>
        <taxon>Myxococcus</taxon>
    </lineage>
</organism>
<dbReference type="AlphaFoldDB" id="F8CCV4"/>
<feature type="transmembrane region" description="Helical" evidence="7">
    <location>
        <begin position="12"/>
        <end position="38"/>
    </location>
</feature>
<evidence type="ECO:0000256" key="4">
    <source>
        <dbReference type="ARBA" id="ARBA00022989"/>
    </source>
</evidence>
<dbReference type="PANTHER" id="PTHR32322">
    <property type="entry name" value="INNER MEMBRANE TRANSPORTER"/>
    <property type="match status" value="1"/>
</dbReference>
<evidence type="ECO:0000313" key="10">
    <source>
        <dbReference type="Proteomes" id="UP000000488"/>
    </source>
</evidence>
<evidence type="ECO:0000256" key="1">
    <source>
        <dbReference type="ARBA" id="ARBA00004141"/>
    </source>
</evidence>
<dbReference type="EMBL" id="CP002830">
    <property type="protein sequence ID" value="AEI63461.1"/>
    <property type="molecule type" value="Genomic_DNA"/>
</dbReference>
<keyword evidence="5 7" id="KW-0472">Membrane</keyword>
<feature type="compositionally biased region" description="Polar residues" evidence="6">
    <location>
        <begin position="207"/>
        <end position="216"/>
    </location>
</feature>
<dbReference type="Pfam" id="PF00892">
    <property type="entry name" value="EamA"/>
    <property type="match status" value="1"/>
</dbReference>
<keyword evidence="3 7" id="KW-0812">Transmembrane</keyword>
<gene>
    <name evidence="9" type="ordered locus">LILAB_07740</name>
</gene>
<dbReference type="SUPFAM" id="SSF103481">
    <property type="entry name" value="Multidrug resistance efflux transporter EmrE"/>
    <property type="match status" value="1"/>
</dbReference>
<reference evidence="9 10" key="1">
    <citation type="journal article" date="2011" name="J. Bacteriol.">
        <title>Genome sequence of the halotolerant marine bacterium Myxococcus fulvus HW-1.</title>
        <authorList>
            <person name="Li Z.F."/>
            <person name="Li X."/>
            <person name="Liu H."/>
            <person name="Liu X."/>
            <person name="Han K."/>
            <person name="Wu Z.H."/>
            <person name="Hu W."/>
            <person name="Li F.F."/>
            <person name="Li Y.Z."/>
        </authorList>
    </citation>
    <scope>NUCLEOTIDE SEQUENCE [LARGE SCALE GENOMIC DNA]</scope>
    <source>
        <strain evidence="10">ATCC BAA-855 / HW-1</strain>
    </source>
</reference>
<evidence type="ECO:0000256" key="3">
    <source>
        <dbReference type="ARBA" id="ARBA00022692"/>
    </source>
</evidence>
<dbReference type="Proteomes" id="UP000000488">
    <property type="component" value="Chromosome"/>
</dbReference>
<sequence>MTPAPGWSRVRPLASSTVILGSAGCSFGVAMLVCGPAFPGSVMGWAAVVGLALVATVAAVLLFFVGIQRIGTVNTSLVSNLEPLTAVVLGALFLDERLTPRQVLGGVLILGAAVMLARADVPRASPAPPAGAVLRGRCPAPERAGHRGACYQRVTSRRKRCTSWLKRRGSSAWGAWPVSGYSLNSASGRASTSACWSATGKKPSWSPPMTSTGTRMRSSRAEWSSASIPSIASCHTRAGTLLLSETSRSMYDAGTGRTKVLSWNARMNSGSTAPSYVSTMDFTSSATGLPATVGAEPASTRPFTRRG</sequence>
<feature type="domain" description="EamA" evidence="8">
    <location>
        <begin position="10"/>
        <end position="116"/>
    </location>
</feature>
<dbReference type="InterPro" id="IPR050638">
    <property type="entry name" value="AA-Vitamin_Transporters"/>
</dbReference>
<dbReference type="eggNOG" id="COG0697">
    <property type="taxonomic scope" value="Bacteria"/>
</dbReference>
<dbReference type="STRING" id="483219.LILAB_07740"/>
<dbReference type="KEGG" id="mfu:LILAB_07740"/>